<dbReference type="OrthoDB" id="10548585at2759"/>
<dbReference type="EMBL" id="JARK01001345">
    <property type="protein sequence ID" value="EYC27497.1"/>
    <property type="molecule type" value="Genomic_DNA"/>
</dbReference>
<feature type="signal peptide" evidence="1">
    <location>
        <begin position="1"/>
        <end position="19"/>
    </location>
</feature>
<evidence type="ECO:0000313" key="2">
    <source>
        <dbReference type="EMBL" id="EYC27497.1"/>
    </source>
</evidence>
<evidence type="ECO:0000256" key="1">
    <source>
        <dbReference type="SAM" id="SignalP"/>
    </source>
</evidence>
<protein>
    <submittedName>
        <fullName evidence="2">Uncharacterized protein</fullName>
    </submittedName>
</protein>
<keyword evidence="3" id="KW-1185">Reference proteome</keyword>
<feature type="chain" id="PRO_5001490788" evidence="1">
    <location>
        <begin position="20"/>
        <end position="128"/>
    </location>
</feature>
<name>A0A016VKE7_9BILA</name>
<sequence>MSAFSYLLVVLLISPSASAQDEFEMGSYVLSVSFLTFFRDGGLIHSEFNLLATRTSTTPPPTTTDILSQWIADLQKQEKQKVRNLLVVKKSGENNVHPLCKLYCQLYELCVVNELLRPLCGKPAGCGC</sequence>
<gene>
    <name evidence="2" type="primary">Acey_s0009.g762</name>
    <name evidence="2" type="ORF">Y032_0009g762</name>
</gene>
<comment type="caution">
    <text evidence="2">The sequence shown here is derived from an EMBL/GenBank/DDBJ whole genome shotgun (WGS) entry which is preliminary data.</text>
</comment>
<dbReference type="AlphaFoldDB" id="A0A016VKE7"/>
<reference evidence="3" key="1">
    <citation type="journal article" date="2015" name="Nat. Genet.">
        <title>The genome and transcriptome of the zoonotic hookworm Ancylostoma ceylanicum identify infection-specific gene families.</title>
        <authorList>
            <person name="Schwarz E.M."/>
            <person name="Hu Y."/>
            <person name="Antoshechkin I."/>
            <person name="Miller M.M."/>
            <person name="Sternberg P.W."/>
            <person name="Aroian R.V."/>
        </authorList>
    </citation>
    <scope>NUCLEOTIDE SEQUENCE</scope>
    <source>
        <strain evidence="3">HY135</strain>
    </source>
</reference>
<evidence type="ECO:0000313" key="3">
    <source>
        <dbReference type="Proteomes" id="UP000024635"/>
    </source>
</evidence>
<accession>A0A016VKE7</accession>
<keyword evidence="1" id="KW-0732">Signal</keyword>
<proteinExistence type="predicted"/>
<dbReference type="Proteomes" id="UP000024635">
    <property type="component" value="Unassembled WGS sequence"/>
</dbReference>
<organism evidence="2 3">
    <name type="scientific">Ancylostoma ceylanicum</name>
    <dbReference type="NCBI Taxonomy" id="53326"/>
    <lineage>
        <taxon>Eukaryota</taxon>
        <taxon>Metazoa</taxon>
        <taxon>Ecdysozoa</taxon>
        <taxon>Nematoda</taxon>
        <taxon>Chromadorea</taxon>
        <taxon>Rhabditida</taxon>
        <taxon>Rhabditina</taxon>
        <taxon>Rhabditomorpha</taxon>
        <taxon>Strongyloidea</taxon>
        <taxon>Ancylostomatidae</taxon>
        <taxon>Ancylostomatinae</taxon>
        <taxon>Ancylostoma</taxon>
    </lineage>
</organism>